<protein>
    <submittedName>
        <fullName evidence="3">Uncharacterized protein</fullName>
    </submittedName>
</protein>
<dbReference type="OrthoDB" id="5100508at2759"/>
<accession>A0A8H4UD99</accession>
<sequence>MASNGAPQPLAFRQIWPNVPGMAAAKDRMRVLSEHLSRLRFGNGGEFADDAGYTAETAKSIKVMTGELVVLQDRAEQDLARYRELSQAVEALGSSKRLLDEMANDGSQQQMGHALADADALLAWLIQNKRAFIGIMRGFGEELPPKMATALESMNLDVQDSQPLRDAHARVEELLPLRNANSALETEVADLRRRVESRVRKLEDSRRALERANQEREVLRTRLKRREDTIDSHIERNGLQERELTKLKALASESEKERDSLKKNGERVEAERDVLRRDLDASKKDVEDSRQSLVATNNALETSRRKYTTIRGAMERVNTSHAQLLATIQSQRRQLQAVREAEQAWLQERTSLRGMVTDTREENNRLVTNLDRSADVERKCLALESNVRRLEECLEKAKKEAQAASEAREEGARRLQKSLQKTLTDERAASEVKERELSDAKKSILDARREMGGLRTEGTRLLMESFHREAFLQEERSRSKSLQDDLSDCEERCNTLKEKLELATSNLCRFLTGSAGASAAWGSLLVESLLNGDVVLLTQRSPQHVQQWTLLPAWAPASAAIVPSKDVDSMVLELIVIFQSGAWNEVSGAYDTLLKLRKALLGQSGAVISTWMGKFIFMMLAWVVSQPSSCFMVRVASWQIIWLLDERWAAVSDKALLNDTIDHLGEALRLGRPDLSYLDSVQIENGLELFCPSDAAFVKVEGGILQF</sequence>
<reference evidence="3" key="2">
    <citation type="submission" date="2020-05" db="EMBL/GenBank/DDBJ databases">
        <authorList>
            <person name="Kim H.-S."/>
            <person name="Proctor R.H."/>
            <person name="Brown D.W."/>
        </authorList>
    </citation>
    <scope>NUCLEOTIDE SEQUENCE</scope>
    <source>
        <strain evidence="3">NRRL 22465</strain>
    </source>
</reference>
<dbReference type="EMBL" id="JABEYC010000768">
    <property type="protein sequence ID" value="KAF4974336.1"/>
    <property type="molecule type" value="Genomic_DNA"/>
</dbReference>
<keyword evidence="4" id="KW-1185">Reference proteome</keyword>
<name>A0A8H4UD99_9HYPO</name>
<feature type="region of interest" description="Disordered" evidence="2">
    <location>
        <begin position="404"/>
        <end position="434"/>
    </location>
</feature>
<evidence type="ECO:0000313" key="4">
    <source>
        <dbReference type="Proteomes" id="UP000635477"/>
    </source>
</evidence>
<organism evidence="3 4">
    <name type="scientific">Fusarium zealandicum</name>
    <dbReference type="NCBI Taxonomy" id="1053134"/>
    <lineage>
        <taxon>Eukaryota</taxon>
        <taxon>Fungi</taxon>
        <taxon>Dikarya</taxon>
        <taxon>Ascomycota</taxon>
        <taxon>Pezizomycotina</taxon>
        <taxon>Sordariomycetes</taxon>
        <taxon>Hypocreomycetidae</taxon>
        <taxon>Hypocreales</taxon>
        <taxon>Nectriaceae</taxon>
        <taxon>Fusarium</taxon>
        <taxon>Fusarium staphyleae species complex</taxon>
    </lineage>
</organism>
<feature type="compositionally biased region" description="Basic and acidic residues" evidence="2">
    <location>
        <begin position="404"/>
        <end position="413"/>
    </location>
</feature>
<feature type="coiled-coil region" evidence="1">
    <location>
        <begin position="192"/>
        <end position="278"/>
    </location>
</feature>
<dbReference type="Proteomes" id="UP000635477">
    <property type="component" value="Unassembled WGS sequence"/>
</dbReference>
<gene>
    <name evidence="3" type="ORF">FZEAL_8748</name>
</gene>
<keyword evidence="1" id="KW-0175">Coiled coil</keyword>
<feature type="compositionally biased region" description="Basic and acidic residues" evidence="2">
    <location>
        <begin position="423"/>
        <end position="434"/>
    </location>
</feature>
<proteinExistence type="predicted"/>
<dbReference type="AlphaFoldDB" id="A0A8H4UD99"/>
<evidence type="ECO:0000313" key="3">
    <source>
        <dbReference type="EMBL" id="KAF4974336.1"/>
    </source>
</evidence>
<comment type="caution">
    <text evidence="3">The sequence shown here is derived from an EMBL/GenBank/DDBJ whole genome shotgun (WGS) entry which is preliminary data.</text>
</comment>
<evidence type="ECO:0000256" key="1">
    <source>
        <dbReference type="SAM" id="Coils"/>
    </source>
</evidence>
<reference evidence="3" key="1">
    <citation type="journal article" date="2020" name="BMC Genomics">
        <title>Correction to: Identification and distribution of gene clusters required for synthesis of sphingolipid metabolism inhibitors in diverse species of the filamentous fungus Fusarium.</title>
        <authorList>
            <person name="Kim H.S."/>
            <person name="Lohmar J.M."/>
            <person name="Busman M."/>
            <person name="Brown D.W."/>
            <person name="Naumann T.A."/>
            <person name="Divon H.H."/>
            <person name="Lysoe E."/>
            <person name="Uhlig S."/>
            <person name="Proctor R.H."/>
        </authorList>
    </citation>
    <scope>NUCLEOTIDE SEQUENCE</scope>
    <source>
        <strain evidence="3">NRRL 22465</strain>
    </source>
</reference>
<evidence type="ECO:0000256" key="2">
    <source>
        <dbReference type="SAM" id="MobiDB-lite"/>
    </source>
</evidence>